<dbReference type="EMBL" id="FOGO01000003">
    <property type="protein sequence ID" value="SER69010.1"/>
    <property type="molecule type" value="Genomic_DNA"/>
</dbReference>
<evidence type="ECO:0000313" key="7">
    <source>
        <dbReference type="Proteomes" id="UP000182841"/>
    </source>
</evidence>
<evidence type="ECO:0000256" key="3">
    <source>
        <dbReference type="ARBA" id="ARBA00023102"/>
    </source>
</evidence>
<reference evidence="7" key="1">
    <citation type="submission" date="2016-10" db="EMBL/GenBank/DDBJ databases">
        <authorList>
            <person name="Varghese N."/>
            <person name="Submissions S."/>
        </authorList>
    </citation>
    <scope>NUCLEOTIDE SEQUENCE [LARGE SCALE GENOMIC DNA]</scope>
    <source>
        <strain evidence="7">CGMCC 4.6825</strain>
    </source>
</reference>
<dbReference type="PANTHER" id="PTHR21235">
    <property type="entry name" value="IMIDAZOLE GLYCEROL PHOSPHATE SYNTHASE SUBUNIT HISF/H IGP SYNTHASE SUBUNIT HISF/H"/>
    <property type="match status" value="1"/>
</dbReference>
<dbReference type="AlphaFoldDB" id="A0A1H9R8L7"/>
<keyword evidence="3 5" id="KW-0368">Histidine biosynthesis</keyword>
<evidence type="ECO:0000256" key="1">
    <source>
        <dbReference type="ARBA" id="ARBA00009667"/>
    </source>
</evidence>
<evidence type="ECO:0000313" key="6">
    <source>
        <dbReference type="EMBL" id="SER69010.1"/>
    </source>
</evidence>
<evidence type="ECO:0000256" key="4">
    <source>
        <dbReference type="ARBA" id="ARBA00029440"/>
    </source>
</evidence>
<evidence type="ECO:0000256" key="5">
    <source>
        <dbReference type="RuleBase" id="RU003657"/>
    </source>
</evidence>
<comment type="similarity">
    <text evidence="1 5">Belongs to the HisA/HisF family.</text>
</comment>
<name>A0A1H9R8L7_9ACTN</name>
<dbReference type="GO" id="GO:0000105">
    <property type="term" value="P:L-histidine biosynthetic process"/>
    <property type="evidence" value="ECO:0007669"/>
    <property type="project" value="UniProtKB-KW"/>
</dbReference>
<dbReference type="Pfam" id="PF00977">
    <property type="entry name" value="His_biosynth"/>
    <property type="match status" value="1"/>
</dbReference>
<dbReference type="InterPro" id="IPR013785">
    <property type="entry name" value="Aldolase_TIM"/>
</dbReference>
<dbReference type="InterPro" id="IPR050064">
    <property type="entry name" value="IGPS_HisA/HisF"/>
</dbReference>
<comment type="pathway">
    <text evidence="4">Amino-acid biosynthesis.</text>
</comment>
<proteinExistence type="inferred from homology"/>
<dbReference type="Proteomes" id="UP000182841">
    <property type="component" value="Unassembled WGS sequence"/>
</dbReference>
<dbReference type="InterPro" id="IPR006062">
    <property type="entry name" value="His_biosynth"/>
</dbReference>
<keyword evidence="7" id="KW-1185">Reference proteome</keyword>
<evidence type="ECO:0000256" key="2">
    <source>
        <dbReference type="ARBA" id="ARBA00022605"/>
    </source>
</evidence>
<dbReference type="InterPro" id="IPR011060">
    <property type="entry name" value="RibuloseP-bd_barrel"/>
</dbReference>
<protein>
    <submittedName>
        <fullName evidence="6">Cyclase</fullName>
    </submittedName>
</protein>
<dbReference type="SUPFAM" id="SSF51366">
    <property type="entry name" value="Ribulose-phoshate binding barrel"/>
    <property type="match status" value="1"/>
</dbReference>
<accession>A0A1H9R8L7</accession>
<dbReference type="GO" id="GO:0000107">
    <property type="term" value="F:imidazoleglycerol-phosphate synthase activity"/>
    <property type="evidence" value="ECO:0007669"/>
    <property type="project" value="TreeGrafter"/>
</dbReference>
<dbReference type="PANTHER" id="PTHR21235:SF2">
    <property type="entry name" value="IMIDAZOLE GLYCEROL PHOSPHATE SYNTHASE HISHF"/>
    <property type="match status" value="1"/>
</dbReference>
<keyword evidence="2 5" id="KW-0028">Amino-acid biosynthesis</keyword>
<gene>
    <name evidence="6" type="ORF">SAMN05421870_103378</name>
</gene>
<sequence>MRSTARPFREVSPRTGSLLIPCIDVSHGRTTEPSAVPGLGDPGSVADLARHYCRGGARKVFLDVVDPWADTGYLVPLLREVRRTGIDQLLVSVGHGVLPSVEHAERLLDAGADVVSVSTSFLEEPETVRAATRALGGHRFMGVINSRRTGEQRWRACTHDGQRETSVDVLEVARGMAELELGALLANSLDREGTGEGFDIGLTRAVADSSGLPVIASGGCGTLAHLRPAVTEGRAAYVLLNKMLHAGRHSVAQVHDALLTSAAAR</sequence>
<organism evidence="6 7">
    <name type="scientific">Streptomyces qinglanensis</name>
    <dbReference type="NCBI Taxonomy" id="943816"/>
    <lineage>
        <taxon>Bacteria</taxon>
        <taxon>Bacillati</taxon>
        <taxon>Actinomycetota</taxon>
        <taxon>Actinomycetes</taxon>
        <taxon>Kitasatosporales</taxon>
        <taxon>Streptomycetaceae</taxon>
        <taxon>Streptomyces</taxon>
    </lineage>
</organism>
<dbReference type="RefSeq" id="WP_074999624.1">
    <property type="nucleotide sequence ID" value="NZ_FOGO01000003.1"/>
</dbReference>
<dbReference type="Gene3D" id="3.20.20.70">
    <property type="entry name" value="Aldolase class I"/>
    <property type="match status" value="1"/>
</dbReference>